<dbReference type="Proteomes" id="UP000269883">
    <property type="component" value="Chromosome"/>
</dbReference>
<organism evidence="13 14">
    <name type="scientific">Desulfovibrio ferrophilus</name>
    <dbReference type="NCBI Taxonomy" id="241368"/>
    <lineage>
        <taxon>Bacteria</taxon>
        <taxon>Pseudomonadati</taxon>
        <taxon>Thermodesulfobacteriota</taxon>
        <taxon>Desulfovibrionia</taxon>
        <taxon>Desulfovibrionales</taxon>
        <taxon>Desulfovibrionaceae</taxon>
        <taxon>Desulfovibrio</taxon>
    </lineage>
</organism>
<dbReference type="GO" id="GO:0005737">
    <property type="term" value="C:cytoplasm"/>
    <property type="evidence" value="ECO:0007669"/>
    <property type="project" value="UniProtKB-SubCell"/>
</dbReference>
<dbReference type="GO" id="GO:0043137">
    <property type="term" value="P:DNA replication, removal of RNA primer"/>
    <property type="evidence" value="ECO:0007669"/>
    <property type="project" value="TreeGrafter"/>
</dbReference>
<feature type="domain" description="RNase H type-1" evidence="12">
    <location>
        <begin position="5"/>
        <end position="147"/>
    </location>
</feature>
<dbReference type="RefSeq" id="WP_126379387.1">
    <property type="nucleotide sequence ID" value="NZ_AP017378.1"/>
</dbReference>
<dbReference type="PANTHER" id="PTHR10642:SF26">
    <property type="entry name" value="RIBONUCLEASE H1"/>
    <property type="match status" value="1"/>
</dbReference>
<evidence type="ECO:0000256" key="4">
    <source>
        <dbReference type="ARBA" id="ARBA00011245"/>
    </source>
</evidence>
<feature type="binding site" evidence="11">
    <location>
        <position position="14"/>
    </location>
    <ligand>
        <name>Mg(2+)</name>
        <dbReference type="ChEBI" id="CHEBI:18420"/>
        <label>2</label>
    </ligand>
</feature>
<dbReference type="SUPFAM" id="SSF53098">
    <property type="entry name" value="Ribonuclease H-like"/>
    <property type="match status" value="1"/>
</dbReference>
<comment type="similarity">
    <text evidence="3 11">Belongs to the RNase H family.</text>
</comment>
<dbReference type="GO" id="GO:0000287">
    <property type="term" value="F:magnesium ion binding"/>
    <property type="evidence" value="ECO:0007669"/>
    <property type="project" value="UniProtKB-UniRule"/>
</dbReference>
<dbReference type="EMBL" id="AP017378">
    <property type="protein sequence ID" value="BBD08892.1"/>
    <property type="molecule type" value="Genomic_DNA"/>
</dbReference>
<feature type="binding site" evidence="11">
    <location>
        <position position="14"/>
    </location>
    <ligand>
        <name>Mg(2+)</name>
        <dbReference type="ChEBI" id="CHEBI:18420"/>
        <label>1</label>
    </ligand>
</feature>
<evidence type="ECO:0000259" key="12">
    <source>
        <dbReference type="PROSITE" id="PS50879"/>
    </source>
</evidence>
<feature type="binding site" evidence="11">
    <location>
        <position position="52"/>
    </location>
    <ligand>
        <name>Mg(2+)</name>
        <dbReference type="ChEBI" id="CHEBI:18420"/>
        <label>1</label>
    </ligand>
</feature>
<comment type="function">
    <text evidence="2 11">Endonuclease that specifically degrades the RNA of RNA-DNA hybrids.</text>
</comment>
<dbReference type="PANTHER" id="PTHR10642">
    <property type="entry name" value="RIBONUCLEASE H1"/>
    <property type="match status" value="1"/>
</dbReference>
<comment type="subunit">
    <text evidence="4 11">Monomer.</text>
</comment>
<evidence type="ECO:0000313" key="14">
    <source>
        <dbReference type="Proteomes" id="UP000269883"/>
    </source>
</evidence>
<evidence type="ECO:0000256" key="2">
    <source>
        <dbReference type="ARBA" id="ARBA00004065"/>
    </source>
</evidence>
<keyword evidence="7 11" id="KW-0479">Metal-binding</keyword>
<dbReference type="InterPro" id="IPR036397">
    <property type="entry name" value="RNaseH_sf"/>
</dbReference>
<evidence type="ECO:0000256" key="5">
    <source>
        <dbReference type="ARBA" id="ARBA00012180"/>
    </source>
</evidence>
<keyword evidence="9 11" id="KW-0378">Hydrolase</keyword>
<dbReference type="InterPro" id="IPR050092">
    <property type="entry name" value="RNase_H"/>
</dbReference>
<evidence type="ECO:0000256" key="11">
    <source>
        <dbReference type="HAMAP-Rule" id="MF_00042"/>
    </source>
</evidence>
<protein>
    <recommendedName>
        <fullName evidence="5 11">Ribonuclease H</fullName>
        <shortName evidence="11">RNase H</shortName>
        <ecNumber evidence="5 11">3.1.26.4</ecNumber>
    </recommendedName>
</protein>
<dbReference type="GO" id="GO:0003676">
    <property type="term" value="F:nucleic acid binding"/>
    <property type="evidence" value="ECO:0007669"/>
    <property type="project" value="InterPro"/>
</dbReference>
<comment type="cofactor">
    <cofactor evidence="11">
        <name>Mg(2+)</name>
        <dbReference type="ChEBI" id="CHEBI:18420"/>
    </cofactor>
    <text evidence="11">Binds 1 Mg(2+) ion per subunit. May bind a second metal ion at a regulatory site, or after substrate binding.</text>
</comment>
<dbReference type="InterPro" id="IPR002156">
    <property type="entry name" value="RNaseH_domain"/>
</dbReference>
<dbReference type="AlphaFoldDB" id="A0A2Z6B059"/>
<dbReference type="GO" id="GO:0004523">
    <property type="term" value="F:RNA-DNA hybrid ribonuclease activity"/>
    <property type="evidence" value="ECO:0007669"/>
    <property type="project" value="UniProtKB-UniRule"/>
</dbReference>
<keyword evidence="10 11" id="KW-0460">Magnesium</keyword>
<evidence type="ECO:0000256" key="8">
    <source>
        <dbReference type="ARBA" id="ARBA00022759"/>
    </source>
</evidence>
<dbReference type="EC" id="3.1.26.4" evidence="5 11"/>
<evidence type="ECO:0000256" key="1">
    <source>
        <dbReference type="ARBA" id="ARBA00000077"/>
    </source>
</evidence>
<reference evidence="13 14" key="1">
    <citation type="journal article" date="2018" name="Sci. Adv.">
        <title>Multi-heme cytochromes provide a pathway for survival in energy-limited environments.</title>
        <authorList>
            <person name="Deng X."/>
            <person name="Dohmae N."/>
            <person name="Nealson K.H."/>
            <person name="Hashimoto K."/>
            <person name="Okamoto A."/>
        </authorList>
    </citation>
    <scope>NUCLEOTIDE SEQUENCE [LARGE SCALE GENOMIC DNA]</scope>
    <source>
        <strain evidence="13 14">IS5</strain>
    </source>
</reference>
<dbReference type="NCBIfam" id="NF001236">
    <property type="entry name" value="PRK00203.1"/>
    <property type="match status" value="1"/>
</dbReference>
<proteinExistence type="inferred from homology"/>
<dbReference type="CDD" id="cd09278">
    <property type="entry name" value="RNase_HI_prokaryote_like"/>
    <property type="match status" value="1"/>
</dbReference>
<sequence length="157" mass="17454">MTDNTTETVTIYTDGSCLGNPGPGGWGAVLKFGDERKELSGGFSGTTNNRMELMAVLEALSTLKRPCKVNLFSDSKYFLDAIRQGWLKNWIKNGWKTAAKKPVKNQDLWLRLDPLLAEHEINYNWVKGHSGDPENERCDVLARTEAGKTGLPKDPKA</sequence>
<name>A0A2Z6B059_9BACT</name>
<gene>
    <name evidence="11 13" type="primary">rnhA</name>
    <name evidence="13" type="ORF">DFE_2166</name>
</gene>
<comment type="catalytic activity">
    <reaction evidence="1 11">
        <text>Endonucleolytic cleavage to 5'-phosphomonoester.</text>
        <dbReference type="EC" id="3.1.26.4"/>
    </reaction>
</comment>
<dbReference type="PROSITE" id="PS50879">
    <property type="entry name" value="RNASE_H_1"/>
    <property type="match status" value="1"/>
</dbReference>
<evidence type="ECO:0000256" key="9">
    <source>
        <dbReference type="ARBA" id="ARBA00022801"/>
    </source>
</evidence>
<dbReference type="HAMAP" id="MF_00042">
    <property type="entry name" value="RNase_H"/>
    <property type="match status" value="1"/>
</dbReference>
<dbReference type="InterPro" id="IPR012337">
    <property type="entry name" value="RNaseH-like_sf"/>
</dbReference>
<evidence type="ECO:0000256" key="6">
    <source>
        <dbReference type="ARBA" id="ARBA00022722"/>
    </source>
</evidence>
<comment type="subcellular location">
    <subcellularLocation>
        <location evidence="11">Cytoplasm</location>
    </subcellularLocation>
</comment>
<evidence type="ECO:0000256" key="10">
    <source>
        <dbReference type="ARBA" id="ARBA00022842"/>
    </source>
</evidence>
<evidence type="ECO:0000313" key="13">
    <source>
        <dbReference type="EMBL" id="BBD08892.1"/>
    </source>
</evidence>
<keyword evidence="14" id="KW-1185">Reference proteome</keyword>
<dbReference type="OrthoDB" id="7845843at2"/>
<dbReference type="FunFam" id="3.30.420.10:FF:000089">
    <property type="entry name" value="Ribonuclease H"/>
    <property type="match status" value="1"/>
</dbReference>
<accession>A0A2Z6B059</accession>
<feature type="binding site" evidence="11">
    <location>
        <position position="74"/>
    </location>
    <ligand>
        <name>Mg(2+)</name>
        <dbReference type="ChEBI" id="CHEBI:18420"/>
        <label>1</label>
    </ligand>
</feature>
<keyword evidence="6 11" id="KW-0540">Nuclease</keyword>
<dbReference type="KEGG" id="dfl:DFE_2166"/>
<evidence type="ECO:0000256" key="3">
    <source>
        <dbReference type="ARBA" id="ARBA00005300"/>
    </source>
</evidence>
<keyword evidence="8 11" id="KW-0255">Endonuclease</keyword>
<dbReference type="InterPro" id="IPR022892">
    <property type="entry name" value="RNaseHI"/>
</dbReference>
<feature type="binding site" evidence="11">
    <location>
        <position position="139"/>
    </location>
    <ligand>
        <name>Mg(2+)</name>
        <dbReference type="ChEBI" id="CHEBI:18420"/>
        <label>2</label>
    </ligand>
</feature>
<dbReference type="Pfam" id="PF00075">
    <property type="entry name" value="RNase_H"/>
    <property type="match status" value="1"/>
</dbReference>
<dbReference type="Gene3D" id="3.30.420.10">
    <property type="entry name" value="Ribonuclease H-like superfamily/Ribonuclease H"/>
    <property type="match status" value="1"/>
</dbReference>
<evidence type="ECO:0000256" key="7">
    <source>
        <dbReference type="ARBA" id="ARBA00022723"/>
    </source>
</evidence>
<keyword evidence="11" id="KW-0963">Cytoplasm</keyword>